<dbReference type="RefSeq" id="WP_112575706.1">
    <property type="nucleotide sequence ID" value="NZ_CP043450.1"/>
</dbReference>
<sequence length="77" mass="8610">MEAITNSTVEVFKTNVHTTAAAAMLVALLQKRITNSHVNFDLDDCDKVLRIEGTDVSHQLVIELLKKHGYLCELLDD</sequence>
<gene>
    <name evidence="1" type="ORF">DEO27_023545</name>
</gene>
<dbReference type="OrthoDB" id="1036397at2"/>
<dbReference type="EMBL" id="CP043450">
    <property type="protein sequence ID" value="QEM12857.1"/>
    <property type="molecule type" value="Genomic_DNA"/>
</dbReference>
<evidence type="ECO:0000313" key="1">
    <source>
        <dbReference type="EMBL" id="QEM12857.1"/>
    </source>
</evidence>
<name>A0A5C1I450_9SPHI</name>
<proteinExistence type="predicted"/>
<reference evidence="1" key="1">
    <citation type="submission" date="2019-08" db="EMBL/GenBank/DDBJ databases">
        <title>Comparative genome analysis confer to the adaptation heavy metal polluted environment.</title>
        <authorList>
            <person name="Li Y."/>
        </authorList>
    </citation>
    <scope>NUCLEOTIDE SEQUENCE [LARGE SCALE GENOMIC DNA]</scope>
    <source>
        <strain evidence="1">P1</strain>
    </source>
</reference>
<evidence type="ECO:0008006" key="3">
    <source>
        <dbReference type="Google" id="ProtNLM"/>
    </source>
</evidence>
<dbReference type="Proteomes" id="UP000251402">
    <property type="component" value="Chromosome"/>
</dbReference>
<keyword evidence="2" id="KW-1185">Reference proteome</keyword>
<dbReference type="KEGG" id="mrub:DEO27_023545"/>
<protein>
    <recommendedName>
        <fullName evidence="3">Heavy-metal-associated domain-containing protein</fullName>
    </recommendedName>
</protein>
<dbReference type="AlphaFoldDB" id="A0A5C1I450"/>
<accession>A0A5C1I450</accession>
<organism evidence="1 2">
    <name type="scientific">Mucilaginibacter rubeus</name>
    <dbReference type="NCBI Taxonomy" id="2027860"/>
    <lineage>
        <taxon>Bacteria</taxon>
        <taxon>Pseudomonadati</taxon>
        <taxon>Bacteroidota</taxon>
        <taxon>Sphingobacteriia</taxon>
        <taxon>Sphingobacteriales</taxon>
        <taxon>Sphingobacteriaceae</taxon>
        <taxon>Mucilaginibacter</taxon>
    </lineage>
</organism>
<evidence type="ECO:0000313" key="2">
    <source>
        <dbReference type="Proteomes" id="UP000251402"/>
    </source>
</evidence>